<organism evidence="1 2">
    <name type="scientific">Candidatus Desulfatibia vada</name>
    <dbReference type="NCBI Taxonomy" id="2841696"/>
    <lineage>
        <taxon>Bacteria</taxon>
        <taxon>Pseudomonadati</taxon>
        <taxon>Thermodesulfobacteriota</taxon>
        <taxon>Desulfobacteria</taxon>
        <taxon>Desulfobacterales</taxon>
        <taxon>Desulfobacterales incertae sedis</taxon>
        <taxon>Candidatus Desulfatibia</taxon>
    </lineage>
</organism>
<dbReference type="Proteomes" id="UP000605201">
    <property type="component" value="Unassembled WGS sequence"/>
</dbReference>
<gene>
    <name evidence="1" type="ORF">H8D96_13185</name>
</gene>
<proteinExistence type="predicted"/>
<dbReference type="EMBL" id="JACNIG010000249">
    <property type="protein sequence ID" value="MBC8432858.1"/>
    <property type="molecule type" value="Genomic_DNA"/>
</dbReference>
<accession>A0A8J6P1X0</accession>
<sequence length="365" mass="42415">MGVIESGVDFEKRIAAIYQSCRTKDQIQEAFDKLQAEMDDKIAANMKSTREKLFDHFDDEVVEKLKVTRQHTEVYLNRYERWLWAVTQLGLQKHADFNSADPVFYLKSNPFKNIKIPIGTYKLQKNVTDAHTYRIGHPLAQALIKKTKNLDTPNRLLVFDYTNVHNRIAILEDLVGQEGFLAVYNLTVSALESEDYIIHVGLTGAGEELDSDQCMRLLSIPVKSEKPVNSSLNIMDLDNIQKKKQAEILDNIATKNAEFFEEEMDKLDKWAEDKRNSLRLNLKEFDENIKENKREARIARSLPEKLAAQKKIREIEKKRDAAWREYDIAGRAIEKQKDDLIDTIEKQLKQNVSIEKLFTIKWKLI</sequence>
<protein>
    <submittedName>
        <fullName evidence="1">Uncharacterized protein</fullName>
    </submittedName>
</protein>
<dbReference type="AlphaFoldDB" id="A0A8J6P1X0"/>
<evidence type="ECO:0000313" key="1">
    <source>
        <dbReference type="EMBL" id="MBC8432858.1"/>
    </source>
</evidence>
<evidence type="ECO:0000313" key="2">
    <source>
        <dbReference type="Proteomes" id="UP000605201"/>
    </source>
</evidence>
<name>A0A8J6P1X0_9BACT</name>
<reference evidence="1 2" key="1">
    <citation type="submission" date="2020-08" db="EMBL/GenBank/DDBJ databases">
        <title>Bridging the membrane lipid divide: bacteria of the FCB group superphylum have the potential to synthesize archaeal ether lipids.</title>
        <authorList>
            <person name="Villanueva L."/>
            <person name="Von Meijenfeldt F.A.B."/>
            <person name="Westbye A.B."/>
            <person name="Yadav S."/>
            <person name="Hopmans E.C."/>
            <person name="Dutilh B.E."/>
            <person name="Sinninghe Damste J.S."/>
        </authorList>
    </citation>
    <scope>NUCLEOTIDE SEQUENCE [LARGE SCALE GENOMIC DNA]</scope>
    <source>
        <strain evidence="1">NIOZ-UU17</strain>
    </source>
</reference>
<comment type="caution">
    <text evidence="1">The sequence shown here is derived from an EMBL/GenBank/DDBJ whole genome shotgun (WGS) entry which is preliminary data.</text>
</comment>